<evidence type="ECO:0000256" key="2">
    <source>
        <dbReference type="ARBA" id="ARBA00023015"/>
    </source>
</evidence>
<dbReference type="InterPro" id="IPR036390">
    <property type="entry name" value="WH_DNA-bd_sf"/>
</dbReference>
<organism evidence="6 7">
    <name type="scientific">Methanocalculus taiwanensis</name>
    <dbReference type="NCBI Taxonomy" id="106207"/>
    <lineage>
        <taxon>Archaea</taxon>
        <taxon>Methanobacteriati</taxon>
        <taxon>Methanobacteriota</taxon>
        <taxon>Stenosarchaea group</taxon>
        <taxon>Methanomicrobia</taxon>
        <taxon>Methanomicrobiales</taxon>
        <taxon>Methanocalculaceae</taxon>
        <taxon>Methanocalculus</taxon>
    </lineage>
</organism>
<dbReference type="RefSeq" id="WP_255333409.1">
    <property type="nucleotide sequence ID" value="NZ_VOTZ01000030.1"/>
</dbReference>
<dbReference type="InterPro" id="IPR022687">
    <property type="entry name" value="HTH_DTXR"/>
</dbReference>
<keyword evidence="4" id="KW-0804">Transcription</keyword>
<dbReference type="Gene3D" id="1.10.10.10">
    <property type="entry name" value="Winged helix-like DNA-binding domain superfamily/Winged helix DNA-binding domain"/>
    <property type="match status" value="1"/>
</dbReference>
<dbReference type="PANTHER" id="PTHR33238:SF7">
    <property type="entry name" value="IRON-DEPENDENT TRANSCRIPTIONAL REGULATOR"/>
    <property type="match status" value="1"/>
</dbReference>
<name>A0ABD4TKK2_9EURY</name>
<sequence>MASGVEEEITPRKAEFLKYILEAGGSVTTTEIARNFGISPSTGSKAIREMAEAGLLAHTPYAGAALTEKGEEFAHYFQRRHRILTLLLSHYGFTQGEACAEVQKFEYYLSHEAVNRICASLGHPRMSVCGRIEHEEGCCFECQE</sequence>
<evidence type="ECO:0000256" key="3">
    <source>
        <dbReference type="ARBA" id="ARBA00023125"/>
    </source>
</evidence>
<dbReference type="SMART" id="SM00529">
    <property type="entry name" value="HTH_DTXR"/>
    <property type="match status" value="1"/>
</dbReference>
<dbReference type="EMBL" id="VOTZ01000030">
    <property type="protein sequence ID" value="MCQ1539442.1"/>
    <property type="molecule type" value="Genomic_DNA"/>
</dbReference>
<evidence type="ECO:0000256" key="4">
    <source>
        <dbReference type="ARBA" id="ARBA00023163"/>
    </source>
</evidence>
<keyword evidence="3" id="KW-0238">DNA-binding</keyword>
<evidence type="ECO:0000313" key="6">
    <source>
        <dbReference type="EMBL" id="MCQ1539442.1"/>
    </source>
</evidence>
<keyword evidence="2" id="KW-0805">Transcription regulation</keyword>
<reference evidence="6 7" key="1">
    <citation type="submission" date="2019-08" db="EMBL/GenBank/DDBJ databases">
        <authorList>
            <person name="Chen S.-C."/>
            <person name="Lai M.-C."/>
            <person name="You Y.-T."/>
        </authorList>
    </citation>
    <scope>NUCLEOTIDE SEQUENCE [LARGE SCALE GENOMIC DNA]</scope>
    <source>
        <strain evidence="6 7">P2F9704a</strain>
    </source>
</reference>
<dbReference type="InterPro" id="IPR011991">
    <property type="entry name" value="ArsR-like_HTH"/>
</dbReference>
<dbReference type="Pfam" id="PF01325">
    <property type="entry name" value="Fe_dep_repress"/>
    <property type="match status" value="1"/>
</dbReference>
<dbReference type="InterPro" id="IPR022689">
    <property type="entry name" value="Iron_dep_repressor"/>
</dbReference>
<feature type="domain" description="HTH dtxR-type" evidence="5">
    <location>
        <begin position="9"/>
        <end position="67"/>
    </location>
</feature>
<proteinExistence type="inferred from homology"/>
<comment type="similarity">
    <text evidence="1">Belongs to the DtxR/MntR family.</text>
</comment>
<dbReference type="InterPro" id="IPR001367">
    <property type="entry name" value="Fe_dep_repressor"/>
</dbReference>
<accession>A0ABD4TKK2</accession>
<dbReference type="GO" id="GO:0003677">
    <property type="term" value="F:DNA binding"/>
    <property type="evidence" value="ECO:0007669"/>
    <property type="project" value="UniProtKB-KW"/>
</dbReference>
<dbReference type="Proteomes" id="UP001524383">
    <property type="component" value="Unassembled WGS sequence"/>
</dbReference>
<dbReference type="PROSITE" id="PS50944">
    <property type="entry name" value="HTH_DTXR"/>
    <property type="match status" value="1"/>
</dbReference>
<comment type="caution">
    <text evidence="6">The sequence shown here is derived from an EMBL/GenBank/DDBJ whole genome shotgun (WGS) entry which is preliminary data.</text>
</comment>
<dbReference type="CDD" id="cd00090">
    <property type="entry name" value="HTH_ARSR"/>
    <property type="match status" value="1"/>
</dbReference>
<dbReference type="InterPro" id="IPR050536">
    <property type="entry name" value="DtxR_MntR_Metal-Reg"/>
</dbReference>
<protein>
    <submittedName>
        <fullName evidence="6">Metal-dependent transcriptional regulator</fullName>
    </submittedName>
</protein>
<dbReference type="AlphaFoldDB" id="A0ABD4TKK2"/>
<dbReference type="Pfam" id="PF02742">
    <property type="entry name" value="Fe_dep_repr_C"/>
    <property type="match status" value="1"/>
</dbReference>
<dbReference type="PANTHER" id="PTHR33238">
    <property type="entry name" value="IRON (METAL) DEPENDENT REPRESSOR, DTXR FAMILY"/>
    <property type="match status" value="1"/>
</dbReference>
<keyword evidence="7" id="KW-1185">Reference proteome</keyword>
<evidence type="ECO:0000256" key="1">
    <source>
        <dbReference type="ARBA" id="ARBA00007871"/>
    </source>
</evidence>
<evidence type="ECO:0000259" key="5">
    <source>
        <dbReference type="PROSITE" id="PS50944"/>
    </source>
</evidence>
<dbReference type="InterPro" id="IPR036421">
    <property type="entry name" value="Fe_dep_repressor_sf"/>
</dbReference>
<dbReference type="InterPro" id="IPR036388">
    <property type="entry name" value="WH-like_DNA-bd_sf"/>
</dbReference>
<dbReference type="SUPFAM" id="SSF46785">
    <property type="entry name" value="Winged helix' DNA-binding domain"/>
    <property type="match status" value="1"/>
</dbReference>
<gene>
    <name evidence="6" type="ORF">FTO68_10680</name>
</gene>
<dbReference type="SUPFAM" id="SSF47979">
    <property type="entry name" value="Iron-dependent repressor protein, dimerization domain"/>
    <property type="match status" value="1"/>
</dbReference>
<evidence type="ECO:0000313" key="7">
    <source>
        <dbReference type="Proteomes" id="UP001524383"/>
    </source>
</evidence>